<dbReference type="InterPro" id="IPR012147">
    <property type="entry name" value="P_Ac_Bu_trans"/>
</dbReference>
<dbReference type="Pfam" id="PF01515">
    <property type="entry name" value="PTA_PTB"/>
    <property type="match status" value="1"/>
</dbReference>
<dbReference type="PIRSF" id="PIRSF000428">
    <property type="entry name" value="P_Ac_trans"/>
    <property type="match status" value="1"/>
</dbReference>
<dbReference type="KEGG" id="pbs:Plabr_0517"/>
<dbReference type="RefSeq" id="WP_013626888.1">
    <property type="nucleotide sequence ID" value="NC_015174.1"/>
</dbReference>
<name>F0SSY9_RUBBR</name>
<dbReference type="Proteomes" id="UP000006860">
    <property type="component" value="Chromosome"/>
</dbReference>
<dbReference type="EC" id="2.3.1.19" evidence="5"/>
<sequence length="303" mass="32699">MQQLPSFDTLYQNCDAQTEPVGVAAAGGDDPTVLEALSAAAKRGWVRPIVCGDEERIRSLADELQIDLSPFTVLASEAPAVTAVEQIHAGAASLLMKGQIATPDLMKAVLNRETGLRTGKVICQMVLMEIPRDRKSFLLTDTGITIAPTREQKEQLTDHLVETARRLGVEEPKIAVMAATEKVNEALPDTLDAEFLTQESKQGRWGGATISGPLSFDLAYHQGAGAKKRLDDPVIGQADGMLFPDLTSANLTVKAIMYAADCRFGGILCGTSAPVVFMSRADDTPTRLNSLAYTLEWLRRSRA</sequence>
<dbReference type="InterPro" id="IPR050500">
    <property type="entry name" value="Phos_Acetyltrans/Butyryltrans"/>
</dbReference>
<dbReference type="InterPro" id="IPR002505">
    <property type="entry name" value="PTA_PTB"/>
</dbReference>
<evidence type="ECO:0000256" key="1">
    <source>
        <dbReference type="ARBA" id="ARBA00005656"/>
    </source>
</evidence>
<dbReference type="SUPFAM" id="SSF53659">
    <property type="entry name" value="Isocitrate/Isopropylmalate dehydrogenase-like"/>
    <property type="match status" value="1"/>
</dbReference>
<accession>F0SSY9</accession>
<dbReference type="PANTHER" id="PTHR43356">
    <property type="entry name" value="PHOSPHATE ACETYLTRANSFERASE"/>
    <property type="match status" value="1"/>
</dbReference>
<reference evidence="6" key="1">
    <citation type="submission" date="2011-02" db="EMBL/GenBank/DDBJ databases">
        <title>The complete genome of Planctomyces brasiliensis DSM 5305.</title>
        <authorList>
            <person name="Lucas S."/>
            <person name="Copeland A."/>
            <person name="Lapidus A."/>
            <person name="Bruce D."/>
            <person name="Goodwin L."/>
            <person name="Pitluck S."/>
            <person name="Kyrpides N."/>
            <person name="Mavromatis K."/>
            <person name="Pagani I."/>
            <person name="Ivanova N."/>
            <person name="Ovchinnikova G."/>
            <person name="Lu M."/>
            <person name="Detter J.C."/>
            <person name="Han C."/>
            <person name="Land M."/>
            <person name="Hauser L."/>
            <person name="Markowitz V."/>
            <person name="Cheng J.-F."/>
            <person name="Hugenholtz P."/>
            <person name="Woyke T."/>
            <person name="Wu D."/>
            <person name="Tindall B."/>
            <person name="Pomrenke H.G."/>
            <person name="Brambilla E."/>
            <person name="Klenk H.-P."/>
            <person name="Eisen J.A."/>
        </authorList>
    </citation>
    <scope>NUCLEOTIDE SEQUENCE [LARGE SCALE GENOMIC DNA]</scope>
    <source>
        <strain evidence="6">ATCC 49424 / DSM 5305 / JCM 21570 / NBRC 103401 / IFAM 1448</strain>
    </source>
</reference>
<proteinExistence type="inferred from homology"/>
<keyword evidence="6" id="KW-1185">Reference proteome</keyword>
<keyword evidence="2 5" id="KW-0808">Transferase</keyword>
<comment type="similarity">
    <text evidence="1">Belongs to the phosphate acetyltransferase and butyryltransferase family.</text>
</comment>
<dbReference type="GO" id="GO:0050182">
    <property type="term" value="F:phosphate butyryltransferase activity"/>
    <property type="evidence" value="ECO:0007669"/>
    <property type="project" value="UniProtKB-EC"/>
</dbReference>
<evidence type="ECO:0000256" key="3">
    <source>
        <dbReference type="ARBA" id="ARBA00023315"/>
    </source>
</evidence>
<dbReference type="PANTHER" id="PTHR43356:SF2">
    <property type="entry name" value="PHOSPHATE ACETYLTRANSFERASE"/>
    <property type="match status" value="1"/>
</dbReference>
<feature type="domain" description="Phosphate acetyl/butaryl transferase" evidence="4">
    <location>
        <begin position="79"/>
        <end position="294"/>
    </location>
</feature>
<dbReference type="eggNOG" id="COG0280">
    <property type="taxonomic scope" value="Bacteria"/>
</dbReference>
<dbReference type="STRING" id="756272.Plabr_0517"/>
<dbReference type="Gene3D" id="3.40.718.10">
    <property type="entry name" value="Isopropylmalate Dehydrogenase"/>
    <property type="match status" value="1"/>
</dbReference>
<evidence type="ECO:0000256" key="2">
    <source>
        <dbReference type="ARBA" id="ARBA00022679"/>
    </source>
</evidence>
<keyword evidence="3 5" id="KW-0012">Acyltransferase</keyword>
<dbReference type="EMBL" id="CP002546">
    <property type="protein sequence ID" value="ADY58144.1"/>
    <property type="molecule type" value="Genomic_DNA"/>
</dbReference>
<gene>
    <name evidence="5" type="ordered locus">Plabr_0517</name>
</gene>
<dbReference type="OrthoDB" id="9774179at2"/>
<organism evidence="5 6">
    <name type="scientific">Rubinisphaera brasiliensis (strain ATCC 49424 / DSM 5305 / JCM 21570 / IAM 15109 / NBRC 103401 / IFAM 1448)</name>
    <name type="common">Planctomyces brasiliensis</name>
    <dbReference type="NCBI Taxonomy" id="756272"/>
    <lineage>
        <taxon>Bacteria</taxon>
        <taxon>Pseudomonadati</taxon>
        <taxon>Planctomycetota</taxon>
        <taxon>Planctomycetia</taxon>
        <taxon>Planctomycetales</taxon>
        <taxon>Planctomycetaceae</taxon>
        <taxon>Rubinisphaera</taxon>
    </lineage>
</organism>
<evidence type="ECO:0000259" key="4">
    <source>
        <dbReference type="Pfam" id="PF01515"/>
    </source>
</evidence>
<evidence type="ECO:0000313" key="5">
    <source>
        <dbReference type="EMBL" id="ADY58144.1"/>
    </source>
</evidence>
<dbReference type="AlphaFoldDB" id="F0SSY9"/>
<evidence type="ECO:0000313" key="6">
    <source>
        <dbReference type="Proteomes" id="UP000006860"/>
    </source>
</evidence>
<protein>
    <submittedName>
        <fullName evidence="5">Phosphate butyryltransferase</fullName>
        <ecNumber evidence="5">2.3.1.19</ecNumber>
    </submittedName>
</protein>
<dbReference type="HOGENOM" id="CLU_056531_0_0_0"/>